<protein>
    <submittedName>
        <fullName evidence="2">Mucin-5AC-like</fullName>
    </submittedName>
</protein>
<keyword evidence="1" id="KW-1185">Reference proteome</keyword>
<dbReference type="Proteomes" id="UP001652740">
    <property type="component" value="Unplaced"/>
</dbReference>
<organism evidence="1 2">
    <name type="scientific">Galleria mellonella</name>
    <name type="common">Greater wax moth</name>
    <dbReference type="NCBI Taxonomy" id="7137"/>
    <lineage>
        <taxon>Eukaryota</taxon>
        <taxon>Metazoa</taxon>
        <taxon>Ecdysozoa</taxon>
        <taxon>Arthropoda</taxon>
        <taxon>Hexapoda</taxon>
        <taxon>Insecta</taxon>
        <taxon>Pterygota</taxon>
        <taxon>Neoptera</taxon>
        <taxon>Endopterygota</taxon>
        <taxon>Lepidoptera</taxon>
        <taxon>Glossata</taxon>
        <taxon>Ditrysia</taxon>
        <taxon>Pyraloidea</taxon>
        <taxon>Pyralidae</taxon>
        <taxon>Galleriinae</taxon>
        <taxon>Galleria</taxon>
    </lineage>
</organism>
<reference evidence="2" key="1">
    <citation type="submission" date="2025-08" db="UniProtKB">
        <authorList>
            <consortium name="RefSeq"/>
        </authorList>
    </citation>
    <scope>IDENTIFICATION</scope>
    <source>
        <tissue evidence="2">Whole larvae</tissue>
    </source>
</reference>
<evidence type="ECO:0000313" key="1">
    <source>
        <dbReference type="Proteomes" id="UP001652740"/>
    </source>
</evidence>
<dbReference type="GeneID" id="128202003"/>
<name>A0ABM3MZD9_GALME</name>
<dbReference type="RefSeq" id="XP_052756710.1">
    <property type="nucleotide sequence ID" value="XM_052900750.1"/>
</dbReference>
<accession>A0ABM3MZD9</accession>
<gene>
    <name evidence="2" type="primary">LOC128202003</name>
</gene>
<proteinExistence type="predicted"/>
<evidence type="ECO:0000313" key="2">
    <source>
        <dbReference type="RefSeq" id="XP_052756710.1"/>
    </source>
</evidence>
<sequence>MSNRLLPHSHDVEDPYSLKHSWLKENTTNQKNLCILNSTKTVNYSSIEVTDTATYSTSAIANSNDMEESFASSTDNTLSMISTPWSTESWTSLRLITGSVQPRTSSWIDTDATLTSITLQPQTSTSYGIPNSPIRAKSSTTITLIELDSIPTISHMLHPPTPTNSKTESDTLNSWSLETFTSTGIVSDSKRVKPKYPWSPNTVYSGTDIYPSTVDTLESRKVSRETLATMDGLGSAREKIDLMIPMNYVTRQTKQGYNPALEWELIKRKCSQLFKDVI</sequence>